<evidence type="ECO:0000313" key="1">
    <source>
        <dbReference type="EMBL" id="HGQ36694.1"/>
    </source>
</evidence>
<evidence type="ECO:0008006" key="2">
    <source>
        <dbReference type="Google" id="ProtNLM"/>
    </source>
</evidence>
<protein>
    <recommendedName>
        <fullName evidence="2">MoaD/ThiS family protein</fullName>
    </recommendedName>
</protein>
<sequence length="81" mass="9230">MICVDVRIIGLRRVSEKELYKICVESYNTVSDVIKIIESKLGYRFNLDEIMIVCNDKQVYVEETLPSSCENLVIFPLALGG</sequence>
<accession>A0A832CWT3</accession>
<organism evidence="1">
    <name type="scientific">Ignisphaera aggregans</name>
    <dbReference type="NCBI Taxonomy" id="334771"/>
    <lineage>
        <taxon>Archaea</taxon>
        <taxon>Thermoproteota</taxon>
        <taxon>Thermoprotei</taxon>
        <taxon>Desulfurococcales</taxon>
        <taxon>Desulfurococcaceae</taxon>
        <taxon>Ignisphaera</taxon>
    </lineage>
</organism>
<dbReference type="EMBL" id="DTCK01000045">
    <property type="protein sequence ID" value="HGQ36694.1"/>
    <property type="molecule type" value="Genomic_DNA"/>
</dbReference>
<proteinExistence type="predicted"/>
<gene>
    <name evidence="1" type="ORF">ENU41_08505</name>
</gene>
<reference evidence="1" key="1">
    <citation type="journal article" date="2020" name="mSystems">
        <title>Genome- and Community-Level Interaction Insights into Carbon Utilization and Element Cycling Functions of Hydrothermarchaeota in Hydrothermal Sediment.</title>
        <authorList>
            <person name="Zhou Z."/>
            <person name="Liu Y."/>
            <person name="Xu W."/>
            <person name="Pan J."/>
            <person name="Luo Z.H."/>
            <person name="Li M."/>
        </authorList>
    </citation>
    <scope>NUCLEOTIDE SEQUENCE</scope>
    <source>
        <strain evidence="1">SpSt-667</strain>
    </source>
</reference>
<name>A0A832CWT3_9CREN</name>
<comment type="caution">
    <text evidence="1">The sequence shown here is derived from an EMBL/GenBank/DDBJ whole genome shotgun (WGS) entry which is preliminary data.</text>
</comment>
<dbReference type="AlphaFoldDB" id="A0A832CWT3"/>